<dbReference type="EMBL" id="BDGG01000005">
    <property type="protein sequence ID" value="GAU98836.1"/>
    <property type="molecule type" value="Genomic_DNA"/>
</dbReference>
<feature type="domain" description="N-acetyltransferase" evidence="4">
    <location>
        <begin position="14"/>
        <end position="174"/>
    </location>
</feature>
<evidence type="ECO:0000256" key="1">
    <source>
        <dbReference type="ARBA" id="ARBA00008694"/>
    </source>
</evidence>
<comment type="caution">
    <text evidence="5">The sequence shown here is derived from an EMBL/GenBank/DDBJ whole genome shotgun (WGS) entry which is preliminary data.</text>
</comment>
<dbReference type="PANTHER" id="PTHR10545">
    <property type="entry name" value="DIAMINE N-ACETYLTRANSFERASE"/>
    <property type="match status" value="1"/>
</dbReference>
<dbReference type="PANTHER" id="PTHR10545:SF29">
    <property type="entry name" value="GH14572P-RELATED"/>
    <property type="match status" value="1"/>
</dbReference>
<keyword evidence="3" id="KW-0012">Acyltransferase</keyword>
<proteinExistence type="inferred from homology"/>
<dbReference type="PROSITE" id="PS51186">
    <property type="entry name" value="GNAT"/>
    <property type="match status" value="1"/>
</dbReference>
<dbReference type="Pfam" id="PF00583">
    <property type="entry name" value="Acetyltransf_1"/>
    <property type="match status" value="1"/>
</dbReference>
<keyword evidence="6" id="KW-1185">Reference proteome</keyword>
<comment type="similarity">
    <text evidence="1">Belongs to the acetyltransferase family.</text>
</comment>
<evidence type="ECO:0000313" key="6">
    <source>
        <dbReference type="Proteomes" id="UP000186922"/>
    </source>
</evidence>
<dbReference type="Proteomes" id="UP000186922">
    <property type="component" value="Unassembled WGS sequence"/>
</dbReference>
<dbReference type="SUPFAM" id="SSF55729">
    <property type="entry name" value="Acyl-CoA N-acyltransferases (Nat)"/>
    <property type="match status" value="1"/>
</dbReference>
<dbReference type="GO" id="GO:0008080">
    <property type="term" value="F:N-acetyltransferase activity"/>
    <property type="evidence" value="ECO:0007669"/>
    <property type="project" value="TreeGrafter"/>
</dbReference>
<reference evidence="5 6" key="1">
    <citation type="journal article" date="2016" name="Nat. Commun.">
        <title>Extremotolerant tardigrade genome and improved radiotolerance of human cultured cells by tardigrade-unique protein.</title>
        <authorList>
            <person name="Hashimoto T."/>
            <person name="Horikawa D.D."/>
            <person name="Saito Y."/>
            <person name="Kuwahara H."/>
            <person name="Kozuka-Hata H."/>
            <person name="Shin-I T."/>
            <person name="Minakuchi Y."/>
            <person name="Ohishi K."/>
            <person name="Motoyama A."/>
            <person name="Aizu T."/>
            <person name="Enomoto A."/>
            <person name="Kondo K."/>
            <person name="Tanaka S."/>
            <person name="Hara Y."/>
            <person name="Koshikawa S."/>
            <person name="Sagara H."/>
            <person name="Miura T."/>
            <person name="Yokobori S."/>
            <person name="Miyagawa K."/>
            <person name="Suzuki Y."/>
            <person name="Kubo T."/>
            <person name="Oyama M."/>
            <person name="Kohara Y."/>
            <person name="Fujiyama A."/>
            <person name="Arakawa K."/>
            <person name="Katayama T."/>
            <person name="Toyoda A."/>
            <person name="Kunieda T."/>
        </authorList>
    </citation>
    <scope>NUCLEOTIDE SEQUENCE [LARGE SCALE GENOMIC DNA]</scope>
    <source>
        <strain evidence="5 6">YOKOZUNA-1</strain>
    </source>
</reference>
<organism evidence="5 6">
    <name type="scientific">Ramazzottius varieornatus</name>
    <name type="common">Water bear</name>
    <name type="synonym">Tardigrade</name>
    <dbReference type="NCBI Taxonomy" id="947166"/>
    <lineage>
        <taxon>Eukaryota</taxon>
        <taxon>Metazoa</taxon>
        <taxon>Ecdysozoa</taxon>
        <taxon>Tardigrada</taxon>
        <taxon>Eutardigrada</taxon>
        <taxon>Parachela</taxon>
        <taxon>Hypsibioidea</taxon>
        <taxon>Ramazzottiidae</taxon>
        <taxon>Ramazzottius</taxon>
    </lineage>
</organism>
<protein>
    <recommendedName>
        <fullName evidence="4">N-acetyltransferase domain-containing protein</fullName>
    </recommendedName>
</protein>
<dbReference type="STRING" id="947166.A0A1D1VB19"/>
<name>A0A1D1VB19_RAMVA</name>
<dbReference type="FunFam" id="3.40.630.30:FF:000064">
    <property type="entry name" value="GNAT family acetyltransferase"/>
    <property type="match status" value="1"/>
</dbReference>
<dbReference type="InterPro" id="IPR051016">
    <property type="entry name" value="Diverse_Substrate_AcTransf"/>
</dbReference>
<sequence length="181" mass="20332">MACAWEESTKIRDVLIRPGTENDCNTIMDLIRELASFQGYPYAPQITAEILRRDGFGDNQQASFQTLLAVDRTTDKIIGYAVFFPFYSTWRGKGMFLEDLYVKPAHRKLGIGKLLLAHVSKRTLDSGGCQLRLSVLKTNPAKMFYSSLGFDNLTVDDGWETGRLDTNALEHLLESSGLTRS</sequence>
<evidence type="ECO:0000256" key="2">
    <source>
        <dbReference type="ARBA" id="ARBA00022679"/>
    </source>
</evidence>
<gene>
    <name evidence="5" type="primary">RvY_09926-1</name>
    <name evidence="5" type="synonym">RvY_09926.1</name>
    <name evidence="5" type="ORF">RvY_09926</name>
</gene>
<evidence type="ECO:0000256" key="3">
    <source>
        <dbReference type="ARBA" id="ARBA00023315"/>
    </source>
</evidence>
<dbReference type="InterPro" id="IPR016181">
    <property type="entry name" value="Acyl_CoA_acyltransferase"/>
</dbReference>
<dbReference type="AlphaFoldDB" id="A0A1D1VB19"/>
<keyword evidence="2" id="KW-0808">Transferase</keyword>
<evidence type="ECO:0000259" key="4">
    <source>
        <dbReference type="PROSITE" id="PS51186"/>
    </source>
</evidence>
<evidence type="ECO:0000313" key="5">
    <source>
        <dbReference type="EMBL" id="GAU98836.1"/>
    </source>
</evidence>
<dbReference type="InterPro" id="IPR000182">
    <property type="entry name" value="GNAT_dom"/>
</dbReference>
<dbReference type="Gene3D" id="3.40.630.30">
    <property type="match status" value="1"/>
</dbReference>
<accession>A0A1D1VB19</accession>
<dbReference type="OrthoDB" id="7305308at2759"/>
<dbReference type="CDD" id="cd04301">
    <property type="entry name" value="NAT_SF"/>
    <property type="match status" value="1"/>
</dbReference>